<evidence type="ECO:0000313" key="1">
    <source>
        <dbReference type="EMBL" id="MCE5172808.1"/>
    </source>
</evidence>
<accession>A0ABS8YQS7</accession>
<proteinExistence type="predicted"/>
<evidence type="ECO:0008006" key="3">
    <source>
        <dbReference type="Google" id="ProtNLM"/>
    </source>
</evidence>
<dbReference type="RefSeq" id="WP_233698871.1">
    <property type="nucleotide sequence ID" value="NZ_JAJNBZ010000034.1"/>
</dbReference>
<dbReference type="EMBL" id="JAJNBZ010000034">
    <property type="protein sequence ID" value="MCE5172808.1"/>
    <property type="molecule type" value="Genomic_DNA"/>
</dbReference>
<protein>
    <recommendedName>
        <fullName evidence="3">Phage protein</fullName>
    </recommendedName>
</protein>
<sequence length="58" mass="6669">MMNSAFHIPQGEEKITIELTVKEAMALTGQKFHEDSSVKSEAMRKLNEVVLRKYGMER</sequence>
<reference evidence="1 2" key="1">
    <citation type="submission" date="2021-11" db="EMBL/GenBank/DDBJ databases">
        <title>Draft genome sequence of Paenibacillus profundus YoMME, a new Gram-positive bacteria with exoelectrogenic properties.</title>
        <authorList>
            <person name="Hubenova Y."/>
            <person name="Hubenova E."/>
            <person name="Manasiev Y."/>
            <person name="Peykov S."/>
            <person name="Mitov M."/>
        </authorList>
    </citation>
    <scope>NUCLEOTIDE SEQUENCE [LARGE SCALE GENOMIC DNA]</scope>
    <source>
        <strain evidence="1 2">YoMME</strain>
    </source>
</reference>
<organism evidence="1 2">
    <name type="scientific">Paenibacillus profundus</name>
    <dbReference type="NCBI Taxonomy" id="1173085"/>
    <lineage>
        <taxon>Bacteria</taxon>
        <taxon>Bacillati</taxon>
        <taxon>Bacillota</taxon>
        <taxon>Bacilli</taxon>
        <taxon>Bacillales</taxon>
        <taxon>Paenibacillaceae</taxon>
        <taxon>Paenibacillus</taxon>
    </lineage>
</organism>
<gene>
    <name evidence="1" type="ORF">LQV63_26420</name>
</gene>
<comment type="caution">
    <text evidence="1">The sequence shown here is derived from an EMBL/GenBank/DDBJ whole genome shotgun (WGS) entry which is preliminary data.</text>
</comment>
<name>A0ABS8YQS7_9BACL</name>
<keyword evidence="2" id="KW-1185">Reference proteome</keyword>
<evidence type="ECO:0000313" key="2">
    <source>
        <dbReference type="Proteomes" id="UP001199916"/>
    </source>
</evidence>
<dbReference type="Proteomes" id="UP001199916">
    <property type="component" value="Unassembled WGS sequence"/>
</dbReference>